<keyword evidence="1" id="KW-0812">Transmembrane</keyword>
<protein>
    <recommendedName>
        <fullName evidence="4">DUF2178 domain-containing protein</fullName>
    </recommendedName>
</protein>
<keyword evidence="1" id="KW-1133">Transmembrane helix</keyword>
<accession>A0A1I1A670</accession>
<evidence type="ECO:0000313" key="3">
    <source>
        <dbReference type="Proteomes" id="UP000198619"/>
    </source>
</evidence>
<feature type="transmembrane region" description="Helical" evidence="1">
    <location>
        <begin position="46"/>
        <end position="71"/>
    </location>
</feature>
<dbReference type="Proteomes" id="UP000198619">
    <property type="component" value="Unassembled WGS sequence"/>
</dbReference>
<feature type="transmembrane region" description="Helical" evidence="1">
    <location>
        <begin position="100"/>
        <end position="120"/>
    </location>
</feature>
<evidence type="ECO:0000313" key="2">
    <source>
        <dbReference type="EMBL" id="SFB33445.1"/>
    </source>
</evidence>
<name>A0A1I1A670_9CLOT</name>
<reference evidence="2 3" key="1">
    <citation type="submission" date="2016-10" db="EMBL/GenBank/DDBJ databases">
        <authorList>
            <person name="de Groot N.N."/>
        </authorList>
    </citation>
    <scope>NUCLEOTIDE SEQUENCE [LARGE SCALE GENOMIC DNA]</scope>
    <source>
        <strain evidence="2 3">DSM 12271</strain>
    </source>
</reference>
<dbReference type="AlphaFoldDB" id="A0A1I1A670"/>
<organism evidence="2 3">
    <name type="scientific">Clostridium frigidicarnis</name>
    <dbReference type="NCBI Taxonomy" id="84698"/>
    <lineage>
        <taxon>Bacteria</taxon>
        <taxon>Bacillati</taxon>
        <taxon>Bacillota</taxon>
        <taxon>Clostridia</taxon>
        <taxon>Eubacteriales</taxon>
        <taxon>Clostridiaceae</taxon>
        <taxon>Clostridium</taxon>
    </lineage>
</organism>
<feature type="transmembrane region" description="Helical" evidence="1">
    <location>
        <begin position="126"/>
        <end position="146"/>
    </location>
</feature>
<gene>
    <name evidence="2" type="ORF">SAMN04488528_103037</name>
</gene>
<proteinExistence type="predicted"/>
<keyword evidence="3" id="KW-1185">Reference proteome</keyword>
<dbReference type="EMBL" id="FOKI01000030">
    <property type="protein sequence ID" value="SFB33445.1"/>
    <property type="molecule type" value="Genomic_DNA"/>
</dbReference>
<evidence type="ECO:0000256" key="1">
    <source>
        <dbReference type="SAM" id="Phobius"/>
    </source>
</evidence>
<keyword evidence="1" id="KW-0472">Membrane</keyword>
<feature type="transmembrane region" description="Helical" evidence="1">
    <location>
        <begin position="12"/>
        <end position="34"/>
    </location>
</feature>
<sequence>MEKYKMVLKKRAIILVVLIIFATGLGVFGITNMFEVESKDTFSNGALAGFQTGLLFAIIVLSIGIIFRYIVAIKDNTKLKKLYNIENDERRKAIKEKSGANVIIFSSTIIIFAGIISGYFDEIVFFSLIGCALFLLTVSVFLKLYYSKKY</sequence>
<dbReference type="OrthoDB" id="1985140at2"/>
<evidence type="ECO:0008006" key="4">
    <source>
        <dbReference type="Google" id="ProtNLM"/>
    </source>
</evidence>
<dbReference type="STRING" id="84698.SAMN04488528_103037"/>
<dbReference type="RefSeq" id="WP_090042516.1">
    <property type="nucleotide sequence ID" value="NZ_FOKI01000030.1"/>
</dbReference>